<gene>
    <name evidence="2" type="ORF">C7402_116167</name>
</gene>
<evidence type="ECO:0000313" key="3">
    <source>
        <dbReference type="Proteomes" id="UP000245712"/>
    </source>
</evidence>
<proteinExistence type="predicted"/>
<dbReference type="Proteomes" id="UP000245712">
    <property type="component" value="Unassembled WGS sequence"/>
</dbReference>
<dbReference type="EMBL" id="QEOB01000016">
    <property type="protein sequence ID" value="PVX76382.1"/>
    <property type="molecule type" value="Genomic_DNA"/>
</dbReference>
<keyword evidence="3" id="KW-1185">Reference proteome</keyword>
<feature type="transmembrane region" description="Helical" evidence="1">
    <location>
        <begin position="43"/>
        <end position="62"/>
    </location>
</feature>
<sequence>MTLLASQWMAARPQEALMPFLSSAHAVAQFVHARHGWLVSFEAARFCTAFSVAVVIGVYFLLDRL</sequence>
<reference evidence="2 3" key="1">
    <citation type="submission" date="2018-05" db="EMBL/GenBank/DDBJ databases">
        <title>Genomic Encyclopedia of Type Strains, Phase IV (KMG-V): Genome sequencing to study the core and pangenomes of soil and plant-associated prokaryotes.</title>
        <authorList>
            <person name="Whitman W."/>
        </authorList>
    </citation>
    <scope>NUCLEOTIDE SEQUENCE [LARGE SCALE GENOMIC DNA]</scope>
    <source>
        <strain evidence="2 3">SCZa-39</strain>
    </source>
</reference>
<evidence type="ECO:0000256" key="1">
    <source>
        <dbReference type="SAM" id="Phobius"/>
    </source>
</evidence>
<protein>
    <submittedName>
        <fullName evidence="2">Uncharacterized protein</fullName>
    </submittedName>
</protein>
<keyword evidence="1" id="KW-1133">Transmembrane helix</keyword>
<keyword evidence="1" id="KW-0472">Membrane</keyword>
<dbReference type="RefSeq" id="WP_116613257.1">
    <property type="nucleotide sequence ID" value="NZ_QEOB01000016.1"/>
</dbReference>
<comment type="caution">
    <text evidence="2">The sequence shown here is derived from an EMBL/GenBank/DDBJ whole genome shotgun (WGS) entry which is preliminary data.</text>
</comment>
<name>A0ABX5KEW5_9BURK</name>
<evidence type="ECO:0000313" key="2">
    <source>
        <dbReference type="EMBL" id="PVX76382.1"/>
    </source>
</evidence>
<keyword evidence="1" id="KW-0812">Transmembrane</keyword>
<organism evidence="2 3">
    <name type="scientific">Paraburkholderia unamae</name>
    <dbReference type="NCBI Taxonomy" id="219649"/>
    <lineage>
        <taxon>Bacteria</taxon>
        <taxon>Pseudomonadati</taxon>
        <taxon>Pseudomonadota</taxon>
        <taxon>Betaproteobacteria</taxon>
        <taxon>Burkholderiales</taxon>
        <taxon>Burkholderiaceae</taxon>
        <taxon>Paraburkholderia</taxon>
    </lineage>
</organism>
<accession>A0ABX5KEW5</accession>